<comment type="subcellular location">
    <subcellularLocation>
        <location evidence="5">Cytoplasm</location>
    </subcellularLocation>
</comment>
<evidence type="ECO:0000313" key="8">
    <source>
        <dbReference type="EMBL" id="GGC60457.1"/>
    </source>
</evidence>
<dbReference type="PANTHER" id="PTHR30008">
    <property type="entry name" value="EXODEOXYRIBONUCLEASE 7 LARGE SUBUNIT"/>
    <property type="match status" value="1"/>
</dbReference>
<dbReference type="InterPro" id="IPR025824">
    <property type="entry name" value="OB-fold_nuc-bd_dom"/>
</dbReference>
<keyword evidence="3 5" id="KW-0378">Hydrolase</keyword>
<evidence type="ECO:0000259" key="7">
    <source>
        <dbReference type="Pfam" id="PF13742"/>
    </source>
</evidence>
<evidence type="ECO:0000256" key="2">
    <source>
        <dbReference type="ARBA" id="ARBA00022722"/>
    </source>
</evidence>
<comment type="caution">
    <text evidence="8">The sequence shown here is derived from an EMBL/GenBank/DDBJ whole genome shotgun (WGS) entry which is preliminary data.</text>
</comment>
<feature type="domain" description="Exonuclease VII large subunit C-terminal" evidence="6">
    <location>
        <begin position="149"/>
        <end position="440"/>
    </location>
</feature>
<dbReference type="Pfam" id="PF02601">
    <property type="entry name" value="Exonuc_VII_L"/>
    <property type="match status" value="1"/>
</dbReference>
<evidence type="ECO:0000256" key="4">
    <source>
        <dbReference type="ARBA" id="ARBA00022839"/>
    </source>
</evidence>
<reference evidence="8" key="1">
    <citation type="journal article" date="2014" name="Int. J. Syst. Evol. Microbiol.">
        <title>Complete genome sequence of Corynebacterium casei LMG S-19264T (=DSM 44701T), isolated from a smear-ripened cheese.</title>
        <authorList>
            <consortium name="US DOE Joint Genome Institute (JGI-PGF)"/>
            <person name="Walter F."/>
            <person name="Albersmeier A."/>
            <person name="Kalinowski J."/>
            <person name="Ruckert C."/>
        </authorList>
    </citation>
    <scope>NUCLEOTIDE SEQUENCE</scope>
    <source>
        <strain evidence="8">CGMCC 1.15343</strain>
    </source>
</reference>
<evidence type="ECO:0000259" key="6">
    <source>
        <dbReference type="Pfam" id="PF02601"/>
    </source>
</evidence>
<reference evidence="8" key="2">
    <citation type="submission" date="2020-09" db="EMBL/GenBank/DDBJ databases">
        <authorList>
            <person name="Sun Q."/>
            <person name="Zhou Y."/>
        </authorList>
    </citation>
    <scope>NUCLEOTIDE SEQUENCE</scope>
    <source>
        <strain evidence="8">CGMCC 1.15343</strain>
    </source>
</reference>
<dbReference type="NCBIfam" id="TIGR00237">
    <property type="entry name" value="xseA"/>
    <property type="match status" value="1"/>
</dbReference>
<evidence type="ECO:0000313" key="9">
    <source>
        <dbReference type="Proteomes" id="UP000651668"/>
    </source>
</evidence>
<comment type="similarity">
    <text evidence="5">Belongs to the XseA family.</text>
</comment>
<dbReference type="EMBL" id="BMIL01000003">
    <property type="protein sequence ID" value="GGC60457.1"/>
    <property type="molecule type" value="Genomic_DNA"/>
</dbReference>
<keyword evidence="9" id="KW-1185">Reference proteome</keyword>
<comment type="catalytic activity">
    <reaction evidence="5">
        <text>Exonucleolytic cleavage in either 5'- to 3'- or 3'- to 5'-direction to yield nucleoside 5'-phosphates.</text>
        <dbReference type="EC" id="3.1.11.6"/>
    </reaction>
</comment>
<evidence type="ECO:0000256" key="3">
    <source>
        <dbReference type="ARBA" id="ARBA00022801"/>
    </source>
</evidence>
<dbReference type="GO" id="GO:0003676">
    <property type="term" value="F:nucleic acid binding"/>
    <property type="evidence" value="ECO:0007669"/>
    <property type="project" value="InterPro"/>
</dbReference>
<organism evidence="8 9">
    <name type="scientific">Pedobacter quisquiliarum</name>
    <dbReference type="NCBI Taxonomy" id="1834438"/>
    <lineage>
        <taxon>Bacteria</taxon>
        <taxon>Pseudomonadati</taxon>
        <taxon>Bacteroidota</taxon>
        <taxon>Sphingobacteriia</taxon>
        <taxon>Sphingobacteriales</taxon>
        <taxon>Sphingobacteriaceae</taxon>
        <taxon>Pedobacter</taxon>
    </lineage>
</organism>
<dbReference type="PANTHER" id="PTHR30008:SF0">
    <property type="entry name" value="EXODEOXYRIBONUCLEASE 7 LARGE SUBUNIT"/>
    <property type="match status" value="1"/>
</dbReference>
<evidence type="ECO:0000256" key="1">
    <source>
        <dbReference type="ARBA" id="ARBA00022490"/>
    </source>
</evidence>
<keyword evidence="2 5" id="KW-0540">Nuclease</keyword>
<dbReference type="Proteomes" id="UP000651668">
    <property type="component" value="Unassembled WGS sequence"/>
</dbReference>
<keyword evidence="1" id="KW-0963">Cytoplasm</keyword>
<proteinExistence type="inferred from homology"/>
<dbReference type="InterPro" id="IPR020579">
    <property type="entry name" value="Exonuc_VII_lsu_C"/>
</dbReference>
<gene>
    <name evidence="8" type="primary">xseA</name>
    <name evidence="8" type="ORF">GCM10011387_12600</name>
</gene>
<dbReference type="AlphaFoldDB" id="A0A916XBW7"/>
<feature type="domain" description="OB-fold nucleic acid binding" evidence="7">
    <location>
        <begin position="6"/>
        <end position="113"/>
    </location>
</feature>
<accession>A0A916XBW7</accession>
<protein>
    <recommendedName>
        <fullName evidence="5">Exodeoxyribonuclease 7 large subunit</fullName>
        <ecNumber evidence="5">3.1.11.6</ecNumber>
    </recommendedName>
</protein>
<dbReference type="Pfam" id="PF13742">
    <property type="entry name" value="tRNA_anti_2"/>
    <property type="match status" value="1"/>
</dbReference>
<evidence type="ECO:0000256" key="5">
    <source>
        <dbReference type="RuleBase" id="RU004355"/>
    </source>
</evidence>
<sequence>MEKHIKLSELTSSIQRKIDDAFANHAFWVVADVTNHTYKAANNYHYFELVEKEVTSSRIVAKVAGRAWGAGALRIDRFEQSTGQRFSNNVHVLVLVMVQYTPAFGLQLNLLDIDTSFTLGQFEKMRLATLEMLLSRNPDFIRKVGDQYITKNKQQELKPVMQYLAVLSSDTSAGYQDFRHTLANNPWGYGFKIDDYFTAVQGEGNAKNLVNRLIDIYESGKPYDAVILIRGGGAQTDFLIFDNYELSRAVARFPIPVITGIGHQKNETICDLMANTALKTPTKAAEFILANNRVFEEKLIHAQKRIIIKTQQTIQQHQHRLSMVKSYFVGDVLGLLQHMQSALSRLSGLVLAVPGMLLQNKELALLQLQKELKANTEDLLKNKASSLLLLETMIRLMDPVHILRKGFTMIKIGERIVTNEEVLVPGTEITIQRAADEVKAIVSQNQEI</sequence>
<dbReference type="RefSeq" id="WP_188626005.1">
    <property type="nucleotide sequence ID" value="NZ_BMIL01000003.1"/>
</dbReference>
<name>A0A916XBW7_9SPHI</name>
<dbReference type="GO" id="GO:0008855">
    <property type="term" value="F:exodeoxyribonuclease VII activity"/>
    <property type="evidence" value="ECO:0007669"/>
    <property type="project" value="UniProtKB-UniRule"/>
</dbReference>
<dbReference type="GO" id="GO:0009318">
    <property type="term" value="C:exodeoxyribonuclease VII complex"/>
    <property type="evidence" value="ECO:0007669"/>
    <property type="project" value="UniProtKB-UniRule"/>
</dbReference>
<dbReference type="GO" id="GO:0006308">
    <property type="term" value="P:DNA catabolic process"/>
    <property type="evidence" value="ECO:0007669"/>
    <property type="project" value="UniProtKB-UniRule"/>
</dbReference>
<dbReference type="EC" id="3.1.11.6" evidence="5"/>
<dbReference type="InterPro" id="IPR003753">
    <property type="entry name" value="Exonuc_VII_L"/>
</dbReference>
<keyword evidence="4 5" id="KW-0269">Exonuclease</keyword>
<dbReference type="GO" id="GO:0005737">
    <property type="term" value="C:cytoplasm"/>
    <property type="evidence" value="ECO:0007669"/>
    <property type="project" value="UniProtKB-SubCell"/>
</dbReference>